<dbReference type="FunFam" id="4.10.410.10:FF:000004">
    <property type="entry name" value="Tissue factor pathway inhibitor"/>
    <property type="match status" value="1"/>
</dbReference>
<dbReference type="FunFam" id="4.10.410.10:FF:000015">
    <property type="entry name" value="WAP four-disulfide core domain 6A"/>
    <property type="match status" value="1"/>
</dbReference>
<gene>
    <name evidence="6" type="ORF">TTAC_LOCUS3097</name>
</gene>
<evidence type="ECO:0000313" key="6">
    <source>
        <dbReference type="EMBL" id="VDM21945.1"/>
    </source>
</evidence>
<keyword evidence="7" id="KW-1185">Reference proteome</keyword>
<evidence type="ECO:0000313" key="8">
    <source>
        <dbReference type="WBParaSite" id="TTAC_0000311201-mRNA-1"/>
    </source>
</evidence>
<dbReference type="SUPFAM" id="SSF57362">
    <property type="entry name" value="BPTI-like"/>
    <property type="match status" value="4"/>
</dbReference>
<dbReference type="OrthoDB" id="5950222at2759"/>
<keyword evidence="4" id="KW-1133">Transmembrane helix</keyword>
<organism evidence="8">
    <name type="scientific">Hydatigena taeniaeformis</name>
    <name type="common">Feline tapeworm</name>
    <name type="synonym">Taenia taeniaeformis</name>
    <dbReference type="NCBI Taxonomy" id="6205"/>
    <lineage>
        <taxon>Eukaryota</taxon>
        <taxon>Metazoa</taxon>
        <taxon>Spiralia</taxon>
        <taxon>Lophotrochozoa</taxon>
        <taxon>Platyhelminthes</taxon>
        <taxon>Cestoda</taxon>
        <taxon>Eucestoda</taxon>
        <taxon>Cyclophyllidea</taxon>
        <taxon>Taeniidae</taxon>
        <taxon>Hydatigera</taxon>
    </lineage>
</organism>
<evidence type="ECO:0000256" key="3">
    <source>
        <dbReference type="ARBA" id="ARBA00023157"/>
    </source>
</evidence>
<dbReference type="PROSITE" id="PS00280">
    <property type="entry name" value="BPTI_KUNITZ_1"/>
    <property type="match status" value="3"/>
</dbReference>
<keyword evidence="4" id="KW-0812">Transmembrane</keyword>
<dbReference type="CDD" id="cd00109">
    <property type="entry name" value="Kunitz-type"/>
    <property type="match status" value="4"/>
</dbReference>
<dbReference type="FunFam" id="4.10.410.10:FF:000020">
    <property type="entry name" value="Collagen, type VI, alpha 3"/>
    <property type="match status" value="2"/>
</dbReference>
<dbReference type="STRING" id="6205.A0A0R3WQS2"/>
<dbReference type="PANTHER" id="PTHR10083">
    <property type="entry name" value="KUNITZ-TYPE PROTEASE INHIBITOR-RELATED"/>
    <property type="match status" value="1"/>
</dbReference>
<evidence type="ECO:0000313" key="7">
    <source>
        <dbReference type="Proteomes" id="UP000274429"/>
    </source>
</evidence>
<dbReference type="EMBL" id="UYWX01001921">
    <property type="protein sequence ID" value="VDM21945.1"/>
    <property type="molecule type" value="Genomic_DNA"/>
</dbReference>
<feature type="transmembrane region" description="Helical" evidence="4">
    <location>
        <begin position="21"/>
        <end position="45"/>
    </location>
</feature>
<dbReference type="InterPro" id="IPR036880">
    <property type="entry name" value="Kunitz_BPTI_sf"/>
</dbReference>
<evidence type="ECO:0000256" key="1">
    <source>
        <dbReference type="ARBA" id="ARBA00022690"/>
    </source>
</evidence>
<dbReference type="InterPro" id="IPR020901">
    <property type="entry name" value="Prtase_inh_Kunz-CS"/>
</dbReference>
<reference evidence="8" key="1">
    <citation type="submission" date="2017-02" db="UniProtKB">
        <authorList>
            <consortium name="WormBaseParasite"/>
        </authorList>
    </citation>
    <scope>IDENTIFICATION</scope>
</reference>
<dbReference type="Proteomes" id="UP000274429">
    <property type="component" value="Unassembled WGS sequence"/>
</dbReference>
<protein>
    <submittedName>
        <fullName evidence="8">Tissue factor pathway inhibitor</fullName>
    </submittedName>
</protein>
<keyword evidence="1" id="KW-0646">Protease inhibitor</keyword>
<keyword evidence="2" id="KW-0722">Serine protease inhibitor</keyword>
<dbReference type="GO" id="GO:0004867">
    <property type="term" value="F:serine-type endopeptidase inhibitor activity"/>
    <property type="evidence" value="ECO:0007669"/>
    <property type="project" value="UniProtKB-KW"/>
</dbReference>
<name>A0A0R3WQS2_HYDTA</name>
<dbReference type="Gene3D" id="4.10.410.10">
    <property type="entry name" value="Pancreatic trypsin inhibitor Kunitz domain"/>
    <property type="match status" value="4"/>
</dbReference>
<reference evidence="6 7" key="2">
    <citation type="submission" date="2018-11" db="EMBL/GenBank/DDBJ databases">
        <authorList>
            <consortium name="Pathogen Informatics"/>
        </authorList>
    </citation>
    <scope>NUCLEOTIDE SEQUENCE [LARGE SCALE GENOMIC DNA]</scope>
</reference>
<dbReference type="AlphaFoldDB" id="A0A0R3WQS2"/>
<feature type="domain" description="BPTI/Kunitz inhibitor" evidence="5">
    <location>
        <begin position="73"/>
        <end position="123"/>
    </location>
</feature>
<keyword evidence="4" id="KW-0472">Membrane</keyword>
<dbReference type="PROSITE" id="PS50279">
    <property type="entry name" value="BPTI_KUNITZ_2"/>
    <property type="match status" value="4"/>
</dbReference>
<feature type="domain" description="BPTI/Kunitz inhibitor" evidence="5">
    <location>
        <begin position="290"/>
        <end position="340"/>
    </location>
</feature>
<feature type="domain" description="BPTI/Kunitz inhibitor" evidence="5">
    <location>
        <begin position="219"/>
        <end position="269"/>
    </location>
</feature>
<keyword evidence="3" id="KW-1015">Disulfide bond</keyword>
<dbReference type="WBParaSite" id="TTAC_0000311201-mRNA-1">
    <property type="protein sequence ID" value="TTAC_0000311201-mRNA-1"/>
    <property type="gene ID" value="TTAC_0000311201"/>
</dbReference>
<dbReference type="InterPro" id="IPR050098">
    <property type="entry name" value="TFPI/VKTCI-like"/>
</dbReference>
<evidence type="ECO:0000259" key="5">
    <source>
        <dbReference type="PROSITE" id="PS50279"/>
    </source>
</evidence>
<dbReference type="Pfam" id="PF00014">
    <property type="entry name" value="Kunitz_BPTI"/>
    <property type="match status" value="4"/>
</dbReference>
<dbReference type="SMART" id="SM00131">
    <property type="entry name" value="KU"/>
    <property type="match status" value="4"/>
</dbReference>
<dbReference type="PRINTS" id="PR00759">
    <property type="entry name" value="BASICPTASE"/>
</dbReference>
<dbReference type="PANTHER" id="PTHR10083:SF374">
    <property type="entry name" value="BPTI_KUNITZ INHIBITOR DOMAIN-CONTAINING PROTEIN"/>
    <property type="match status" value="1"/>
</dbReference>
<accession>A0A0R3WQS2</accession>
<proteinExistence type="predicted"/>
<dbReference type="InterPro" id="IPR002223">
    <property type="entry name" value="Kunitz_BPTI"/>
</dbReference>
<sequence length="367" mass="39907">MAETRYEEVNYSKQHGKSSCCLKFWLAFFVIVSLALIGVVLWLLLAPNSASDLNARSRAALQTASGTNRPGLCALPPAQGPCKATIWRYYFDATSGECKKFIYGGCSGNANNFISIQECMNTCMLLPGSKSSNMIIILIERPKPKFCRLEMDPGPCFGAILRYAYDEKLGKCVEFAYGGCDGNANNFETLEECERKCVGELEPGTSSDGGISAVDTTLCHLPHDPGNCYAHIQRWAFDANSGQCVQFIYGGCGGNANNFETKEACERRCLANIPLARPATGDDGLPDAVCSLPAEVGPCRGALKRWYYDVSKGQCTEFVYGGCRGNANNFESKEACEARCSGELSPPPSSLFYSLTNFLSTNFFPTV</sequence>
<evidence type="ECO:0000256" key="2">
    <source>
        <dbReference type="ARBA" id="ARBA00022900"/>
    </source>
</evidence>
<evidence type="ECO:0000256" key="4">
    <source>
        <dbReference type="SAM" id="Phobius"/>
    </source>
</evidence>
<dbReference type="GO" id="GO:0005615">
    <property type="term" value="C:extracellular space"/>
    <property type="evidence" value="ECO:0007669"/>
    <property type="project" value="TreeGrafter"/>
</dbReference>
<feature type="domain" description="BPTI/Kunitz inhibitor" evidence="5">
    <location>
        <begin position="147"/>
        <end position="197"/>
    </location>
</feature>